<accession>A0A5P6N922</accession>
<feature type="compositionally biased region" description="Basic residues" evidence="1">
    <location>
        <begin position="48"/>
        <end position="59"/>
    </location>
</feature>
<sequence length="68" mass="7644">MIDYLALALTHALIVIALLRILTRDELDREDPLASDPAVTAAAPAARAKQRRTRRRHRQGRDEGRDDA</sequence>
<reference evidence="4" key="1">
    <citation type="submission" date="2018-09" db="EMBL/GenBank/DDBJ databases">
        <title>Nocardia yunnanensis sp. nov., an actinomycete isolated from a soil sample.</title>
        <authorList>
            <person name="Zhang J."/>
        </authorList>
    </citation>
    <scope>NUCLEOTIDE SEQUENCE [LARGE SCALE GENOMIC DNA]</scope>
    <source>
        <strain evidence="4">21-3</strain>
    </source>
</reference>
<evidence type="ECO:0000313" key="4">
    <source>
        <dbReference type="Proteomes" id="UP000325385"/>
    </source>
</evidence>
<keyword evidence="2" id="KW-0812">Transmembrane</keyword>
<evidence type="ECO:0000313" key="3">
    <source>
        <dbReference type="EMBL" id="QFI62535.1"/>
    </source>
</evidence>
<dbReference type="Proteomes" id="UP000325385">
    <property type="component" value="Chromosome"/>
</dbReference>
<dbReference type="EMBL" id="CP032228">
    <property type="protein sequence ID" value="QFI62535.1"/>
    <property type="molecule type" value="Genomic_DNA"/>
</dbReference>
<evidence type="ECO:0000256" key="1">
    <source>
        <dbReference type="SAM" id="MobiDB-lite"/>
    </source>
</evidence>
<proteinExistence type="predicted"/>
<organism evidence="3 4">
    <name type="scientific">Qipengyuania flava</name>
    <dbReference type="NCBI Taxonomy" id="192812"/>
    <lineage>
        <taxon>Bacteria</taxon>
        <taxon>Pseudomonadati</taxon>
        <taxon>Pseudomonadota</taxon>
        <taxon>Alphaproteobacteria</taxon>
        <taxon>Sphingomonadales</taxon>
        <taxon>Erythrobacteraceae</taxon>
        <taxon>Qipengyuania</taxon>
    </lineage>
</organism>
<keyword evidence="2" id="KW-0472">Membrane</keyword>
<feature type="compositionally biased region" description="Low complexity" evidence="1">
    <location>
        <begin position="34"/>
        <end position="47"/>
    </location>
</feature>
<gene>
    <name evidence="3" type="ORF">D0Y83_04045</name>
</gene>
<keyword evidence="2" id="KW-1133">Transmembrane helix</keyword>
<feature type="transmembrane region" description="Helical" evidence="2">
    <location>
        <begin position="6"/>
        <end position="23"/>
    </location>
</feature>
<dbReference type="GeneID" id="69696459"/>
<evidence type="ECO:0000256" key="2">
    <source>
        <dbReference type="SAM" id="Phobius"/>
    </source>
</evidence>
<protein>
    <submittedName>
        <fullName evidence="3">Uncharacterized protein</fullName>
    </submittedName>
</protein>
<name>A0A5P6N922_9SPHN</name>
<dbReference type="AlphaFoldDB" id="A0A5P6N922"/>
<dbReference type="RefSeq" id="WP_151885063.1">
    <property type="nucleotide sequence ID" value="NZ_CP032228.1"/>
</dbReference>
<feature type="region of interest" description="Disordered" evidence="1">
    <location>
        <begin position="30"/>
        <end position="68"/>
    </location>
</feature>